<protein>
    <submittedName>
        <fullName evidence="2">Uncharacterized protein</fullName>
    </submittedName>
</protein>
<feature type="region of interest" description="Disordered" evidence="1">
    <location>
        <begin position="1"/>
        <end position="25"/>
    </location>
</feature>
<proteinExistence type="predicted"/>
<evidence type="ECO:0000256" key="1">
    <source>
        <dbReference type="SAM" id="MobiDB-lite"/>
    </source>
</evidence>
<accession>A0ABR2KQ68</accession>
<reference evidence="2 3" key="1">
    <citation type="submission" date="2024-04" db="EMBL/GenBank/DDBJ databases">
        <title>Tritrichomonas musculus Genome.</title>
        <authorList>
            <person name="Alves-Ferreira E."/>
            <person name="Grigg M."/>
            <person name="Lorenzi H."/>
            <person name="Galac M."/>
        </authorList>
    </citation>
    <scope>NUCLEOTIDE SEQUENCE [LARGE SCALE GENOMIC DNA]</scope>
    <source>
        <strain evidence="2 3">EAF2021</strain>
    </source>
</reference>
<gene>
    <name evidence="2" type="ORF">M9Y10_021721</name>
</gene>
<organism evidence="2 3">
    <name type="scientific">Tritrichomonas musculus</name>
    <dbReference type="NCBI Taxonomy" id="1915356"/>
    <lineage>
        <taxon>Eukaryota</taxon>
        <taxon>Metamonada</taxon>
        <taxon>Parabasalia</taxon>
        <taxon>Tritrichomonadida</taxon>
        <taxon>Tritrichomonadidae</taxon>
        <taxon>Tritrichomonas</taxon>
    </lineage>
</organism>
<name>A0ABR2KQ68_9EUKA</name>
<evidence type="ECO:0000313" key="3">
    <source>
        <dbReference type="Proteomes" id="UP001470230"/>
    </source>
</evidence>
<feature type="compositionally biased region" description="Basic residues" evidence="1">
    <location>
        <begin position="1"/>
        <end position="11"/>
    </location>
</feature>
<keyword evidence="3" id="KW-1185">Reference proteome</keyword>
<dbReference type="EMBL" id="JAPFFF010000003">
    <property type="protein sequence ID" value="KAK8893304.1"/>
    <property type="molecule type" value="Genomic_DNA"/>
</dbReference>
<evidence type="ECO:0000313" key="2">
    <source>
        <dbReference type="EMBL" id="KAK8893304.1"/>
    </source>
</evidence>
<sequence>MAFGKFMKKINGKTPSTPYTTKPAVLTTPSPQAMEEISSGKPKWAVHPTIHAVRECLERLSNS</sequence>
<dbReference type="Proteomes" id="UP001470230">
    <property type="component" value="Unassembled WGS sequence"/>
</dbReference>
<comment type="caution">
    <text evidence="2">The sequence shown here is derived from an EMBL/GenBank/DDBJ whole genome shotgun (WGS) entry which is preliminary data.</text>
</comment>